<dbReference type="GeneID" id="8243442"/>
<dbReference type="RefSeq" id="XP_002502155.1">
    <property type="nucleotide sequence ID" value="XM_002502109.1"/>
</dbReference>
<evidence type="ECO:0000313" key="3">
    <source>
        <dbReference type="Proteomes" id="UP000002009"/>
    </source>
</evidence>
<dbReference type="KEGG" id="mis:MICPUN_58641"/>
<dbReference type="InParanoid" id="C1E6E8"/>
<dbReference type="EMBL" id="CP001326">
    <property type="protein sequence ID" value="ACO63413.1"/>
    <property type="molecule type" value="Genomic_DNA"/>
</dbReference>
<gene>
    <name evidence="2" type="ORF">MICPUN_58641</name>
</gene>
<accession>C1E6E8</accession>
<evidence type="ECO:0000259" key="1">
    <source>
        <dbReference type="PROSITE" id="PS50011"/>
    </source>
</evidence>
<dbReference type="PANTHER" id="PTHR36796">
    <property type="entry name" value="PROTEIN KINASE SUPERFAMILY PROTEIN"/>
    <property type="match status" value="1"/>
</dbReference>
<name>C1E6E8_MICCC</name>
<keyword evidence="3" id="KW-1185">Reference proteome</keyword>
<dbReference type="GO" id="GO:0009507">
    <property type="term" value="C:chloroplast"/>
    <property type="evidence" value="ECO:0007669"/>
    <property type="project" value="TreeGrafter"/>
</dbReference>
<dbReference type="OrthoDB" id="1076at2759"/>
<feature type="domain" description="Protein kinase" evidence="1">
    <location>
        <begin position="53"/>
        <end position="413"/>
    </location>
</feature>
<evidence type="ECO:0000313" key="2">
    <source>
        <dbReference type="EMBL" id="ACO63413.1"/>
    </source>
</evidence>
<dbReference type="PROSITE" id="PS50011">
    <property type="entry name" value="PROTEIN_KINASE_DOM"/>
    <property type="match status" value="1"/>
</dbReference>
<dbReference type="FunCoup" id="C1E6E8">
    <property type="interactions" value="362"/>
</dbReference>
<dbReference type="GO" id="GO:0005524">
    <property type="term" value="F:ATP binding"/>
    <property type="evidence" value="ECO:0007669"/>
    <property type="project" value="InterPro"/>
</dbReference>
<protein>
    <recommendedName>
        <fullName evidence="1">Protein kinase domain-containing protein</fullName>
    </recommendedName>
</protein>
<organism evidence="2 3">
    <name type="scientific">Micromonas commoda (strain RCC299 / NOUM17 / CCMP2709)</name>
    <name type="common">Picoplanktonic green alga</name>
    <dbReference type="NCBI Taxonomy" id="296587"/>
    <lineage>
        <taxon>Eukaryota</taxon>
        <taxon>Viridiplantae</taxon>
        <taxon>Chlorophyta</taxon>
        <taxon>Mamiellophyceae</taxon>
        <taxon>Mamiellales</taxon>
        <taxon>Mamiellaceae</taxon>
        <taxon>Micromonas</taxon>
    </lineage>
</organism>
<dbReference type="InterPro" id="IPR000719">
    <property type="entry name" value="Prot_kinase_dom"/>
</dbReference>
<dbReference type="eggNOG" id="ENOG502QRC4">
    <property type="taxonomic scope" value="Eukaryota"/>
</dbReference>
<proteinExistence type="predicted"/>
<sequence>MSAVALAARVIPTQFAPPDGRQLDRPVARASRVRVSRATVSPRALQRADGDDFELLRELGKVSYAVEQQAGEATLKWRGGDDGTVPDSFSVVGAAPLAGGVAEMKLYAGKVVGWEGPDGGERGPRVPDVLLKEYCNEPAASMADAEVDAYTKLYSNPNDSTIGQTWDGQAVGTPFDPASIPVVPLIAYFTSDSVDGVGTSLWTVQAWGPGGVSRLAEYPGKQQDVKKPSFWPPVQRVRDVGLGPRHRFVRNAVKGVLAAVDAIHRRNVAHNAIDASSFQMSTLKDQKADELEVRLMNLGFAGDLTEDKRRGDLRCAAIVVAELVFSALSAAGSDKGRTSAAAIQRLFEQVFSLDMTQAREYCVEEPEWEAVVEFWDYRDRQGDGWALLGDMWRGELSAEELLARAEAIETPYD</sequence>
<reference evidence="2 3" key="1">
    <citation type="journal article" date="2009" name="Science">
        <title>Green evolution and dynamic adaptations revealed by genomes of the marine picoeukaryotes Micromonas.</title>
        <authorList>
            <person name="Worden A.Z."/>
            <person name="Lee J.H."/>
            <person name="Mock T."/>
            <person name="Rouze P."/>
            <person name="Simmons M.P."/>
            <person name="Aerts A.L."/>
            <person name="Allen A.E."/>
            <person name="Cuvelier M.L."/>
            <person name="Derelle E."/>
            <person name="Everett M.V."/>
            <person name="Foulon E."/>
            <person name="Grimwood J."/>
            <person name="Gundlach H."/>
            <person name="Henrissat B."/>
            <person name="Napoli C."/>
            <person name="McDonald S.M."/>
            <person name="Parker M.S."/>
            <person name="Rombauts S."/>
            <person name="Salamov A."/>
            <person name="Von Dassow P."/>
            <person name="Badger J.H."/>
            <person name="Coutinho P.M."/>
            <person name="Demir E."/>
            <person name="Dubchak I."/>
            <person name="Gentemann C."/>
            <person name="Eikrem W."/>
            <person name="Gready J.E."/>
            <person name="John U."/>
            <person name="Lanier W."/>
            <person name="Lindquist E.A."/>
            <person name="Lucas S."/>
            <person name="Mayer K.F."/>
            <person name="Moreau H."/>
            <person name="Not F."/>
            <person name="Otillar R."/>
            <person name="Panaud O."/>
            <person name="Pangilinan J."/>
            <person name="Paulsen I."/>
            <person name="Piegu B."/>
            <person name="Poliakov A."/>
            <person name="Robbens S."/>
            <person name="Schmutz J."/>
            <person name="Toulza E."/>
            <person name="Wyss T."/>
            <person name="Zelensky A."/>
            <person name="Zhou K."/>
            <person name="Armbrust E.V."/>
            <person name="Bhattacharya D."/>
            <person name="Goodenough U.W."/>
            <person name="Van de Peer Y."/>
            <person name="Grigoriev I.V."/>
        </authorList>
    </citation>
    <scope>NUCLEOTIDE SEQUENCE [LARGE SCALE GENOMIC DNA]</scope>
    <source>
        <strain evidence="3">RCC299 / NOUM17</strain>
    </source>
</reference>
<dbReference type="Proteomes" id="UP000002009">
    <property type="component" value="Chromosome 5"/>
</dbReference>
<dbReference type="AlphaFoldDB" id="C1E6E8"/>
<dbReference type="PANTHER" id="PTHR36796:SF1">
    <property type="entry name" value="PROTEIN KINASE SUPERFAMILY PROTEIN"/>
    <property type="match status" value="1"/>
</dbReference>
<dbReference type="OMA" id="WPPVQRV"/>
<dbReference type="GO" id="GO:0004672">
    <property type="term" value="F:protein kinase activity"/>
    <property type="evidence" value="ECO:0007669"/>
    <property type="project" value="InterPro"/>
</dbReference>